<organism evidence="2 4">
    <name type="scientific">Cymbomonas tetramitiformis</name>
    <dbReference type="NCBI Taxonomy" id="36881"/>
    <lineage>
        <taxon>Eukaryota</taxon>
        <taxon>Viridiplantae</taxon>
        <taxon>Chlorophyta</taxon>
        <taxon>Pyramimonadophyceae</taxon>
        <taxon>Pyramimonadales</taxon>
        <taxon>Pyramimonadaceae</taxon>
        <taxon>Cymbomonas</taxon>
    </lineage>
</organism>
<protein>
    <submittedName>
        <fullName evidence="2">Uncharacterized protein</fullName>
    </submittedName>
</protein>
<accession>A0AAE0CAY6</accession>
<keyword evidence="1" id="KW-0175">Coiled coil</keyword>
<reference evidence="2" key="2">
    <citation type="submission" date="2023-06" db="EMBL/GenBank/DDBJ databases">
        <title>Long-read-based genome assembly of the green algal bacterivore Cymbomonas tetramitiformis.</title>
        <authorList>
            <person name="Gyaltshen Y."/>
            <person name="Rozenberg A."/>
            <person name="Paasch A."/>
            <person name="Burns J.A."/>
            <person name="Warring S."/>
            <person name="Larson R."/>
            <person name="Maurer-Alcala X."/>
            <person name="Dacks J."/>
            <person name="Kim E."/>
        </authorList>
    </citation>
    <scope>NUCLEOTIDE SEQUENCE</scope>
    <source>
        <strain evidence="2">PLY_AMNH</strain>
    </source>
</reference>
<proteinExistence type="predicted"/>
<comment type="caution">
    <text evidence="2">The sequence shown here is derived from an EMBL/GenBank/DDBJ whole genome shotgun (WGS) entry which is preliminary data.</text>
</comment>
<keyword evidence="4" id="KW-1185">Reference proteome</keyword>
<evidence type="ECO:0000256" key="1">
    <source>
        <dbReference type="SAM" id="Coils"/>
    </source>
</evidence>
<sequence length="528" mass="60801">MQHLSDSKQVKPAKRKRSAQWTLEVDLPRQLVKTVYACNSTMTDKHFTENTCWESEGHYVRYCGDSFCCTTCGSSFDVGWDPPTSDPSFLHAERDNAEKDVEMKRGKLETTSLRFVNRAASEKSPPPLNGTIACLDVIDTERNDYPNRNYVKSYAIKHNLPLQRLKQVADMRNMIESRFDGDPKNHRMALPDGDVMEMLQLYALYRELYNAKDEFLTYMPLCLRLVQLIRHCKPTSDNTDKSFRQQVKRVLNHHYNIPVVQDRTTSQIYVPTSKQSDPPRDIITMDMKNVRIILTLLHRLLVCEVCNDANTTDMWSRLLRHADNVMPIVINKVHLPYAIPALLSAERPTSKPATADNPSNLIESILQVHENVFKERDRKVLLHRAKHDPEYAVKVLQGRRAQLASMTNATLEAPSDAKLTRKELADRRQKLNARKRSAEKRLETTDDRVDDDRYQLVQLAYGATFNNTLTLSFVKYIAGNETRIGYNDTNGRMRYVVWAFLFTDIMTFTQAPKSETRASRGPRARGQN</sequence>
<evidence type="ECO:0000313" key="3">
    <source>
        <dbReference type="EMBL" id="KAK3290008.1"/>
    </source>
</evidence>
<name>A0AAE0CAY6_9CHLO</name>
<dbReference type="EMBL" id="LGRX02025885">
    <property type="protein sequence ID" value="KAK3251683.1"/>
    <property type="molecule type" value="Genomic_DNA"/>
</dbReference>
<dbReference type="AlphaFoldDB" id="A0AAE0CAY6"/>
<reference evidence="2 4" key="1">
    <citation type="journal article" date="2015" name="Genome Biol. Evol.">
        <title>Comparative Genomics of a Bacterivorous Green Alga Reveals Evolutionary Causalities and Consequences of Phago-Mixotrophic Mode of Nutrition.</title>
        <authorList>
            <person name="Burns J.A."/>
            <person name="Paasch A."/>
            <person name="Narechania A."/>
            <person name="Kim E."/>
        </authorList>
    </citation>
    <scope>NUCLEOTIDE SEQUENCE [LARGE SCALE GENOMIC DNA]</scope>
    <source>
        <strain evidence="2">PLY_AMNH</strain>
    </source>
</reference>
<evidence type="ECO:0000313" key="2">
    <source>
        <dbReference type="EMBL" id="KAK3251683.1"/>
    </source>
</evidence>
<dbReference type="Proteomes" id="UP001190700">
    <property type="component" value="Unassembled WGS sequence"/>
</dbReference>
<evidence type="ECO:0000313" key="4">
    <source>
        <dbReference type="Proteomes" id="UP001190700"/>
    </source>
</evidence>
<dbReference type="EMBL" id="LGRX02000007">
    <property type="protein sequence ID" value="KAK3290008.1"/>
    <property type="molecule type" value="Genomic_DNA"/>
</dbReference>
<gene>
    <name evidence="3" type="ORF">CYMTET_2611</name>
    <name evidence="2" type="ORF">CYMTET_38987</name>
</gene>
<feature type="coiled-coil region" evidence="1">
    <location>
        <begin position="421"/>
        <end position="448"/>
    </location>
</feature>